<evidence type="ECO:0000313" key="2">
    <source>
        <dbReference type="EMBL" id="WNG51923.1"/>
    </source>
</evidence>
<dbReference type="InterPro" id="IPR050177">
    <property type="entry name" value="Lipid_A_modif_metabolic_enz"/>
</dbReference>
<dbReference type="Proteomes" id="UP001611383">
    <property type="component" value="Chromosome"/>
</dbReference>
<reference evidence="2 3" key="1">
    <citation type="submission" date="2019-08" db="EMBL/GenBank/DDBJ databases">
        <title>Archangium and Cystobacter genomes.</title>
        <authorList>
            <person name="Chen I.-C.K."/>
            <person name="Wielgoss S."/>
        </authorList>
    </citation>
    <scope>NUCLEOTIDE SEQUENCE [LARGE SCALE GENOMIC DNA]</scope>
    <source>
        <strain evidence="2 3">Cbm 6</strain>
    </source>
</reference>
<dbReference type="SUPFAM" id="SSF51735">
    <property type="entry name" value="NAD(P)-binding Rossmann-fold domains"/>
    <property type="match status" value="1"/>
</dbReference>
<accession>A0ABY9X961</accession>
<gene>
    <name evidence="2" type="ORF">F0U60_53305</name>
</gene>
<protein>
    <submittedName>
        <fullName evidence="2">NAD(P)-dependent oxidoreductase</fullName>
    </submittedName>
</protein>
<feature type="domain" description="NAD-dependent epimerase/dehydratase" evidence="1">
    <location>
        <begin position="34"/>
        <end position="198"/>
    </location>
</feature>
<dbReference type="Gene3D" id="3.40.50.720">
    <property type="entry name" value="NAD(P)-binding Rossmann-like Domain"/>
    <property type="match status" value="1"/>
</dbReference>
<organism evidence="2 3">
    <name type="scientific">Archangium minus</name>
    <dbReference type="NCBI Taxonomy" id="83450"/>
    <lineage>
        <taxon>Bacteria</taxon>
        <taxon>Pseudomonadati</taxon>
        <taxon>Myxococcota</taxon>
        <taxon>Myxococcia</taxon>
        <taxon>Myxococcales</taxon>
        <taxon>Cystobacterineae</taxon>
        <taxon>Archangiaceae</taxon>
        <taxon>Archangium</taxon>
    </lineage>
</organism>
<evidence type="ECO:0000313" key="3">
    <source>
        <dbReference type="Proteomes" id="UP001611383"/>
    </source>
</evidence>
<dbReference type="Pfam" id="PF01370">
    <property type="entry name" value="Epimerase"/>
    <property type="match status" value="1"/>
</dbReference>
<dbReference type="PANTHER" id="PTHR43245">
    <property type="entry name" value="BIFUNCTIONAL POLYMYXIN RESISTANCE PROTEIN ARNA"/>
    <property type="match status" value="1"/>
</dbReference>
<dbReference type="CDD" id="cd08946">
    <property type="entry name" value="SDR_e"/>
    <property type="match status" value="1"/>
</dbReference>
<keyword evidence="3" id="KW-1185">Reference proteome</keyword>
<evidence type="ECO:0000259" key="1">
    <source>
        <dbReference type="Pfam" id="PF01370"/>
    </source>
</evidence>
<dbReference type="PANTHER" id="PTHR43245:SF54">
    <property type="entry name" value="BLL0593 PROTEIN"/>
    <property type="match status" value="1"/>
</dbReference>
<dbReference type="EMBL" id="CP043494">
    <property type="protein sequence ID" value="WNG51923.1"/>
    <property type="molecule type" value="Genomic_DNA"/>
</dbReference>
<proteinExistence type="predicted"/>
<dbReference type="InterPro" id="IPR001509">
    <property type="entry name" value="Epimerase_deHydtase"/>
</dbReference>
<sequence>MGELAVPGRERERVERGIRAPREKESHVGSIRKVLVTGSSGQLGAEICRQLSSDYQVTGLDTAPGPFTQVLGSVDDRARVFEQVAQVHAVIHVASLHAPHRDVLPKSRFVDVNVQGALHLLEAAVAYHCQRFVYTSTTSVYGRAMEPRADAAIWVTEELTPEPRDIYDVTKLAAEQLCQLIHEEAGLPVIILRTSRFYPQPGEALAIHRLHRGLDVRDCAHAHRLALEAPVPFGLYNVSARSPFEREDLRELLHDAPGVIRRRAPEVAVLLAQRGIPIPSSMDRVYVIERAESELGFHPRFNALEFLQGA</sequence>
<dbReference type="InterPro" id="IPR036291">
    <property type="entry name" value="NAD(P)-bd_dom_sf"/>
</dbReference>
<name>A0ABY9X961_9BACT</name>